<dbReference type="EMBL" id="JYDT01000008">
    <property type="protein sequence ID" value="KRY92175.1"/>
    <property type="molecule type" value="Genomic_DNA"/>
</dbReference>
<proteinExistence type="predicted"/>
<reference evidence="2 3" key="1">
    <citation type="submission" date="2015-01" db="EMBL/GenBank/DDBJ databases">
        <title>Evolution of Trichinella species and genotypes.</title>
        <authorList>
            <person name="Korhonen P.K."/>
            <person name="Edoardo P."/>
            <person name="Giuseppe L.R."/>
            <person name="Gasser R.B."/>
        </authorList>
    </citation>
    <scope>NUCLEOTIDE SEQUENCE [LARGE SCALE GENOMIC DNA]</scope>
    <source>
        <strain evidence="2">ISS470</strain>
    </source>
</reference>
<organism evidence="2 3">
    <name type="scientific">Trichinella pseudospiralis</name>
    <name type="common">Parasitic roundworm</name>
    <dbReference type="NCBI Taxonomy" id="6337"/>
    <lineage>
        <taxon>Eukaryota</taxon>
        <taxon>Metazoa</taxon>
        <taxon>Ecdysozoa</taxon>
        <taxon>Nematoda</taxon>
        <taxon>Enoplea</taxon>
        <taxon>Dorylaimia</taxon>
        <taxon>Trichinellida</taxon>
        <taxon>Trichinellidae</taxon>
        <taxon>Trichinella</taxon>
    </lineage>
</organism>
<dbReference type="Proteomes" id="UP000054995">
    <property type="component" value="Unassembled WGS sequence"/>
</dbReference>
<dbReference type="PANTHER" id="PTHR47331:SF1">
    <property type="entry name" value="GAG-LIKE PROTEIN"/>
    <property type="match status" value="1"/>
</dbReference>
<evidence type="ECO:0000313" key="3">
    <source>
        <dbReference type="Proteomes" id="UP000054995"/>
    </source>
</evidence>
<gene>
    <name evidence="2" type="ORF">T4D_2197</name>
</gene>
<evidence type="ECO:0000256" key="1">
    <source>
        <dbReference type="SAM" id="Coils"/>
    </source>
</evidence>
<protein>
    <recommendedName>
        <fullName evidence="4">Peptidase A2 domain-containing protein</fullName>
    </recommendedName>
</protein>
<sequence>MVRNALKELEKQFDKVQLLQEELEEGLSLDDLEKEIDEFRTLEQEILEIRSIAEDFIEEMTDGKKAEIVKNGSDVNVSVRLPRHELPKFHGDVLEFTAFWEQFEDCIHTRRDISDSKRISRKTGIAVNPGLRGRARCHLILRSRRIRGGEKAGLQIIRALAHGNGDQRMVVNCLFDTGAERSFVREDVAQELVTVHGFGGGNKELQESMLVHFHLSPLSGGPRQSIEALTTKTLCDDIFQPRISARGWPHLRDLGMADEEEEYLTVHVVIGVDYFFRMLGSTITCLRWVICGPQTASQLPTPTVAADKSADTEWDQLLRKFWELEAIGISSEEEQSPSGLEREEFERNLSFDGVRYTVRLLWERTCSALPNNYSITQKRLSLVHRKLKCDPTRWEEHVAVIQSYLDNGWAEDAPDAGPLGRTWYLPHHAVYQKVSSGEVKCRVVFDGSARFRDISLNDLLDAGPKLRADSFGIVIRFQRYRIGLQVDIQKMYLQVALHVAGRDVCRFLWSEPGENEPPKTYRLTRVCFGLTCSPYLAMQTIRWHAENHQVECSGALSDLFPNMYVDELVGSCDSVADASRIAKEATELLGKGGFHLAKWASNSPAAVDDIPAKDQKPSDGSRLFTTLGVFWQRESDMLTFRPPERVAEFTDTKRGVLKALTSVFDPLGCLAPYTVKAKIIIQLLWQWRIWKEESLNLKTASRSRSLSTCEGFQRDDQQNSEVSDLGRAGLIIVMDHGPSGGSLLETECIKLDDQHGRGCTVKESDAKGGRSCGCGHRSLYCAIAHLREIKPVSAVCLSYLLRVRD</sequence>
<dbReference type="SUPFAM" id="SSF56672">
    <property type="entry name" value="DNA/RNA polymerases"/>
    <property type="match status" value="1"/>
</dbReference>
<dbReference type="AlphaFoldDB" id="A0A0V1G1U2"/>
<dbReference type="OrthoDB" id="5920525at2759"/>
<keyword evidence="3" id="KW-1185">Reference proteome</keyword>
<dbReference type="Pfam" id="PF05380">
    <property type="entry name" value="Peptidase_A17"/>
    <property type="match status" value="1"/>
</dbReference>
<name>A0A0V1G1U2_TRIPS</name>
<dbReference type="PANTHER" id="PTHR47331">
    <property type="entry name" value="PHD-TYPE DOMAIN-CONTAINING PROTEIN"/>
    <property type="match status" value="1"/>
</dbReference>
<dbReference type="InterPro" id="IPR008042">
    <property type="entry name" value="Retrotrans_Pao"/>
</dbReference>
<accession>A0A0V1G1U2</accession>
<comment type="caution">
    <text evidence="2">The sequence shown here is derived from an EMBL/GenBank/DDBJ whole genome shotgun (WGS) entry which is preliminary data.</text>
</comment>
<feature type="coiled-coil region" evidence="1">
    <location>
        <begin position="2"/>
        <end position="49"/>
    </location>
</feature>
<dbReference type="InterPro" id="IPR043502">
    <property type="entry name" value="DNA/RNA_pol_sf"/>
</dbReference>
<evidence type="ECO:0000313" key="2">
    <source>
        <dbReference type="EMBL" id="KRY92175.1"/>
    </source>
</evidence>
<evidence type="ECO:0008006" key="4">
    <source>
        <dbReference type="Google" id="ProtNLM"/>
    </source>
</evidence>
<keyword evidence="1" id="KW-0175">Coiled coil</keyword>